<comment type="caution">
    <text evidence="2">The sequence shown here is derived from an EMBL/GenBank/DDBJ whole genome shotgun (WGS) entry which is preliminary data.</text>
</comment>
<protein>
    <submittedName>
        <fullName evidence="2">Uncharacterized protein</fullName>
    </submittedName>
</protein>
<keyword evidence="1" id="KW-1133">Transmembrane helix</keyword>
<sequence>MARSTEPAPSHLVPVALILLVWHGLLAADYVIERFALGAQGWPALMALMPLDALWLNVTWALGVWLGLVAALFLMLRDDASVLLFFFAMAFEVALALGVFLAAPPVLMLPVPLAVILPVLVAFPLFGWLYARSLNRRGCLH</sequence>
<dbReference type="AlphaFoldDB" id="A0A2T7UJY9"/>
<dbReference type="EMBL" id="QDDR01000019">
    <property type="protein sequence ID" value="PVE44988.1"/>
    <property type="molecule type" value="Genomic_DNA"/>
</dbReference>
<proteinExistence type="predicted"/>
<keyword evidence="3" id="KW-1185">Reference proteome</keyword>
<feature type="transmembrane region" description="Helical" evidence="1">
    <location>
        <begin position="109"/>
        <end position="131"/>
    </location>
</feature>
<keyword evidence="1" id="KW-0812">Transmembrane</keyword>
<evidence type="ECO:0000313" key="3">
    <source>
        <dbReference type="Proteomes" id="UP000244810"/>
    </source>
</evidence>
<dbReference type="Proteomes" id="UP000244810">
    <property type="component" value="Unassembled WGS sequence"/>
</dbReference>
<evidence type="ECO:0000256" key="1">
    <source>
        <dbReference type="SAM" id="Phobius"/>
    </source>
</evidence>
<feature type="transmembrane region" description="Helical" evidence="1">
    <location>
        <begin position="54"/>
        <end position="76"/>
    </location>
</feature>
<feature type="transmembrane region" description="Helical" evidence="1">
    <location>
        <begin position="83"/>
        <end position="103"/>
    </location>
</feature>
<dbReference type="OrthoDB" id="7875837at2"/>
<accession>A0A2T7UJY9</accession>
<name>A0A2T7UJY9_9RHOB</name>
<gene>
    <name evidence="2" type="ORF">DDE23_23545</name>
</gene>
<dbReference type="RefSeq" id="WP_107755012.1">
    <property type="nucleotide sequence ID" value="NZ_QBKF01000019.1"/>
</dbReference>
<organism evidence="2 3">
    <name type="scientific">Pararhodobacter aggregans</name>
    <dbReference type="NCBI Taxonomy" id="404875"/>
    <lineage>
        <taxon>Bacteria</taxon>
        <taxon>Pseudomonadati</taxon>
        <taxon>Pseudomonadota</taxon>
        <taxon>Alphaproteobacteria</taxon>
        <taxon>Rhodobacterales</taxon>
        <taxon>Paracoccaceae</taxon>
        <taxon>Pararhodobacter</taxon>
    </lineage>
</organism>
<reference evidence="2 3" key="1">
    <citation type="journal article" date="2011" name="Syst. Appl. Microbiol.">
        <title>Defluviimonas denitrificans gen. nov., sp. nov., and Pararhodobacter aggregans gen. nov., sp. nov., non-phototrophic Rhodobacteraceae from the biofilter of a marine aquaculture.</title>
        <authorList>
            <person name="Foesel B.U."/>
            <person name="Drake H.L."/>
            <person name="Schramm A."/>
        </authorList>
    </citation>
    <scope>NUCLEOTIDE SEQUENCE [LARGE SCALE GENOMIC DNA]</scope>
    <source>
        <strain evidence="2 3">D1-19</strain>
    </source>
</reference>
<evidence type="ECO:0000313" key="2">
    <source>
        <dbReference type="EMBL" id="PVE44988.1"/>
    </source>
</evidence>
<keyword evidence="1" id="KW-0472">Membrane</keyword>